<dbReference type="Proteomes" id="UP000827872">
    <property type="component" value="Linkage Group LG08"/>
</dbReference>
<comment type="caution">
    <text evidence="1">The sequence shown here is derived from an EMBL/GenBank/DDBJ whole genome shotgun (WGS) entry which is preliminary data.</text>
</comment>
<proteinExistence type="predicted"/>
<protein>
    <submittedName>
        <fullName evidence="1">Uncharacterized protein</fullName>
    </submittedName>
</protein>
<accession>A0ACB8F9H1</accession>
<sequence>MKHFCIMPTNGSRNSVIKFCSKGFLDKICSKVLFMSGGIGENNVNMVIRSKELKLFDYGPKNLDTYNQTTPPLYKIQEMKVPTVVWSGGKDIMASPKDTEFLLSVLGNVIYYKEIPHWMHYDFLFGLDARQQVYDELVTMIRQIDLIPMK</sequence>
<dbReference type="EMBL" id="CM037621">
    <property type="protein sequence ID" value="KAH8001650.1"/>
    <property type="molecule type" value="Genomic_DNA"/>
</dbReference>
<gene>
    <name evidence="1" type="ORF">K3G42_013453</name>
</gene>
<evidence type="ECO:0000313" key="1">
    <source>
        <dbReference type="EMBL" id="KAH8001650.1"/>
    </source>
</evidence>
<name>A0ACB8F9H1_9SAUR</name>
<organism evidence="1 2">
    <name type="scientific">Sphaerodactylus townsendi</name>
    <dbReference type="NCBI Taxonomy" id="933632"/>
    <lineage>
        <taxon>Eukaryota</taxon>
        <taxon>Metazoa</taxon>
        <taxon>Chordata</taxon>
        <taxon>Craniata</taxon>
        <taxon>Vertebrata</taxon>
        <taxon>Euteleostomi</taxon>
        <taxon>Lepidosauria</taxon>
        <taxon>Squamata</taxon>
        <taxon>Bifurcata</taxon>
        <taxon>Gekkota</taxon>
        <taxon>Sphaerodactylidae</taxon>
        <taxon>Sphaerodactylus</taxon>
    </lineage>
</organism>
<keyword evidence="2" id="KW-1185">Reference proteome</keyword>
<evidence type="ECO:0000313" key="2">
    <source>
        <dbReference type="Proteomes" id="UP000827872"/>
    </source>
</evidence>
<reference evidence="1" key="1">
    <citation type="submission" date="2021-08" db="EMBL/GenBank/DDBJ databases">
        <title>The first chromosome-level gecko genome reveals the dynamic sex chromosomes of Neotropical dwarf geckos (Sphaerodactylidae: Sphaerodactylus).</title>
        <authorList>
            <person name="Pinto B.J."/>
            <person name="Keating S.E."/>
            <person name="Gamble T."/>
        </authorList>
    </citation>
    <scope>NUCLEOTIDE SEQUENCE</scope>
    <source>
        <strain evidence="1">TG3544</strain>
    </source>
</reference>